<evidence type="ECO:0000256" key="1">
    <source>
        <dbReference type="SAM" id="Phobius"/>
    </source>
</evidence>
<keyword evidence="1" id="KW-0472">Membrane</keyword>
<accession>A0A4S2MSK1</accession>
<name>A0A4S2MSK1_9PEZI</name>
<dbReference type="PROSITE" id="PS51257">
    <property type="entry name" value="PROKAR_LIPOPROTEIN"/>
    <property type="match status" value="1"/>
</dbReference>
<organism evidence="2 3">
    <name type="scientific">Ascodesmis nigricans</name>
    <dbReference type="NCBI Taxonomy" id="341454"/>
    <lineage>
        <taxon>Eukaryota</taxon>
        <taxon>Fungi</taxon>
        <taxon>Dikarya</taxon>
        <taxon>Ascomycota</taxon>
        <taxon>Pezizomycotina</taxon>
        <taxon>Pezizomycetes</taxon>
        <taxon>Pezizales</taxon>
        <taxon>Ascodesmidaceae</taxon>
        <taxon>Ascodesmis</taxon>
    </lineage>
</organism>
<dbReference type="Proteomes" id="UP000298138">
    <property type="component" value="Unassembled WGS sequence"/>
</dbReference>
<keyword evidence="3" id="KW-1185">Reference proteome</keyword>
<dbReference type="AlphaFoldDB" id="A0A4S2MSK1"/>
<dbReference type="InParanoid" id="A0A4S2MSK1"/>
<protein>
    <submittedName>
        <fullName evidence="2">Uncharacterized protein</fullName>
    </submittedName>
</protein>
<keyword evidence="1" id="KW-0812">Transmembrane</keyword>
<feature type="transmembrane region" description="Helical" evidence="1">
    <location>
        <begin position="12"/>
        <end position="32"/>
    </location>
</feature>
<sequence length="117" mass="13234">MVRLSPAPQSPACLWWSLCGCGCLPLMCLFLLCVAVELVRVSCVCVWVAVWGEVVPVLKKIAEFLLCLFFSSCRVVLWSMFMFAAVTAVSMVLWNRLFRKPPQPLPARRPPMRAIKF</sequence>
<keyword evidence="1" id="KW-1133">Transmembrane helix</keyword>
<feature type="transmembrane region" description="Helical" evidence="1">
    <location>
        <begin position="65"/>
        <end position="94"/>
    </location>
</feature>
<reference evidence="2 3" key="1">
    <citation type="submission" date="2019-04" db="EMBL/GenBank/DDBJ databases">
        <title>Comparative genomics and transcriptomics to analyze fruiting body development in filamentous ascomycetes.</title>
        <authorList>
            <consortium name="DOE Joint Genome Institute"/>
            <person name="Lutkenhaus R."/>
            <person name="Traeger S."/>
            <person name="Breuer J."/>
            <person name="Kuo A."/>
            <person name="Lipzen A."/>
            <person name="Pangilinan J."/>
            <person name="Dilworth D."/>
            <person name="Sandor L."/>
            <person name="Poggeler S."/>
            <person name="Barry K."/>
            <person name="Grigoriev I.V."/>
            <person name="Nowrousian M."/>
        </authorList>
    </citation>
    <scope>NUCLEOTIDE SEQUENCE [LARGE SCALE GENOMIC DNA]</scope>
    <source>
        <strain evidence="2 3">CBS 389.68</strain>
    </source>
</reference>
<gene>
    <name evidence="2" type="ORF">EX30DRAFT_121492</name>
</gene>
<evidence type="ECO:0000313" key="3">
    <source>
        <dbReference type="Proteomes" id="UP000298138"/>
    </source>
</evidence>
<evidence type="ECO:0000313" key="2">
    <source>
        <dbReference type="EMBL" id="TGZ79028.1"/>
    </source>
</evidence>
<dbReference type="EMBL" id="ML220135">
    <property type="protein sequence ID" value="TGZ79028.1"/>
    <property type="molecule type" value="Genomic_DNA"/>
</dbReference>
<proteinExistence type="predicted"/>